<evidence type="ECO:0000313" key="2">
    <source>
        <dbReference type="Proteomes" id="UP001234202"/>
    </source>
</evidence>
<proteinExistence type="predicted"/>
<keyword evidence="2" id="KW-1185">Reference proteome</keyword>
<reference evidence="1" key="1">
    <citation type="submission" date="2023-04" db="EMBL/GenBank/DDBJ databases">
        <title>Draft Genome sequencing of Naganishia species isolated from polar environments using Oxford Nanopore Technology.</title>
        <authorList>
            <person name="Leo P."/>
            <person name="Venkateswaran K."/>
        </authorList>
    </citation>
    <scope>NUCLEOTIDE SEQUENCE</scope>
    <source>
        <strain evidence="1">DBVPG 5303</strain>
    </source>
</reference>
<organism evidence="1 2">
    <name type="scientific">Naganishia onofrii</name>
    <dbReference type="NCBI Taxonomy" id="1851511"/>
    <lineage>
        <taxon>Eukaryota</taxon>
        <taxon>Fungi</taxon>
        <taxon>Dikarya</taxon>
        <taxon>Basidiomycota</taxon>
        <taxon>Agaricomycotina</taxon>
        <taxon>Tremellomycetes</taxon>
        <taxon>Filobasidiales</taxon>
        <taxon>Filobasidiaceae</taxon>
        <taxon>Naganishia</taxon>
    </lineage>
</organism>
<gene>
    <name evidence="1" type="ORF">QFC24_006153</name>
</gene>
<comment type="caution">
    <text evidence="1">The sequence shown here is derived from an EMBL/GenBank/DDBJ whole genome shotgun (WGS) entry which is preliminary data.</text>
</comment>
<name>A0ACC2X533_9TREE</name>
<protein>
    <submittedName>
        <fullName evidence="1">Uncharacterized protein</fullName>
    </submittedName>
</protein>
<accession>A0ACC2X533</accession>
<dbReference type="Proteomes" id="UP001234202">
    <property type="component" value="Unassembled WGS sequence"/>
</dbReference>
<sequence>MTGHHQTIGTPFATAAGYNNNTTSISTPRLPAGILSPSLPHARPDTAGGTSNISSSNDTDATRRGPPTPLPFTHPYSAGYYISTGLTPLYATTQFRAIQGDPFFGAVSHLTPTPSCSSFEAAQQGFTGPFPPTPHAHFQAQAKYHEQSKMMVDQPQQPQQQQQQETRPNGGENSMAEDTKNDAAQATDVDEKPTEAALADRQSSQEQANQSPESPEQQVQMPPMGVQPHLVNPSPFDGRPQYATSVPMQTSVSFEYPLSAGFGGQVSASAPSFAINGHHAQARMPSVTFPSSAPIFGHHLGHQTYSVYFSADGQAHYIPNAMPPQAITDMNGNFTYAAYPPQAFQPAHQAMMPHHAWARQQNAFAYHYGGETDVEMDGQATPPPEQHQRHTKSGTPYSDREGRYGGRDDDDAEGEDDDDEDDDDEYDNQYSTSRLPYPPSSKGMKRSRSYSRMSSPDESAVSDVEWQPKRKMTVKKGSSSGNGPARKNFGAATAAESRRPPFAAPRKKSGSKKSTMSPVSDVEDGEIRYTTNAEDKQTDRLKRECYTCACRDPPSWRRSHLNQTNILCNRCGIYEKTHRVPRPVPLDEIPNQSSRVAPAAAPATKKGKKSIKELGLKSLHIANPVNVATARSNVDRENEQGVRSRSGEHDSQDESGEDRRVSLNSNLSGRSAGMASTASDLTSSTFGPQTPLLAQEVSPLFPGGATMLRKASRGARMLVEQEDMPYRTFTRPMVMHNKSSGVKASPAGGKSGKANTSKAAKARPMARAVHQLKQSERDDEDEDEDEE</sequence>
<evidence type="ECO:0000313" key="1">
    <source>
        <dbReference type="EMBL" id="KAJ9118500.1"/>
    </source>
</evidence>
<dbReference type="EMBL" id="JASBWV010000028">
    <property type="protein sequence ID" value="KAJ9118500.1"/>
    <property type="molecule type" value="Genomic_DNA"/>
</dbReference>